<dbReference type="Gene3D" id="2.60.40.10">
    <property type="entry name" value="Immunoglobulins"/>
    <property type="match status" value="1"/>
</dbReference>
<feature type="transmembrane region" description="Helical" evidence="5">
    <location>
        <begin position="748"/>
        <end position="765"/>
    </location>
</feature>
<name>A0A0J9WX23_XANOP</name>
<dbReference type="EMBL" id="CP000967">
    <property type="protein sequence ID" value="ACD59197.1"/>
    <property type="molecule type" value="Genomic_DNA"/>
</dbReference>
<reference evidence="7" key="2">
    <citation type="submission" date="2013-08" db="EMBL/GenBank/DDBJ databases">
        <authorList>
            <person name="Salzberg S."/>
        </authorList>
    </citation>
    <scope>NUCLEOTIDE SEQUENCE</scope>
    <source>
        <strain evidence="7">PXO99A</strain>
    </source>
</reference>
<gene>
    <name evidence="7" type="ordered locus">PXO_00965</name>
    <name evidence="8" type="ordered locus">PXO_06201</name>
</gene>
<dbReference type="InterPro" id="IPR011123">
    <property type="entry name" value="Y_Y_Y"/>
</dbReference>
<keyword evidence="5" id="KW-0812">Transmembrane</keyword>
<evidence type="ECO:0000259" key="6">
    <source>
        <dbReference type="PROSITE" id="PS50887"/>
    </source>
</evidence>
<accession>A0A0J9WX23</accession>
<dbReference type="Gene3D" id="2.130.10.10">
    <property type="entry name" value="YVTN repeat-like/Quinoprotein amine dehydrogenase"/>
    <property type="match status" value="3"/>
</dbReference>
<dbReference type="InterPro" id="IPR013783">
    <property type="entry name" value="Ig-like_fold"/>
</dbReference>
<dbReference type="SMART" id="SM00267">
    <property type="entry name" value="GGDEF"/>
    <property type="match status" value="1"/>
</dbReference>
<feature type="domain" description="GGDEF" evidence="6">
    <location>
        <begin position="836"/>
        <end position="968"/>
    </location>
</feature>
<dbReference type="InterPro" id="IPR000160">
    <property type="entry name" value="GGDEF_dom"/>
</dbReference>
<evidence type="ECO:0000256" key="3">
    <source>
        <dbReference type="ARBA" id="ARBA00034247"/>
    </source>
</evidence>
<feature type="coiled-coil region" evidence="4">
    <location>
        <begin position="778"/>
        <end position="808"/>
    </location>
</feature>
<dbReference type="FunFam" id="3.30.70.270:FF:000001">
    <property type="entry name" value="Diguanylate cyclase domain protein"/>
    <property type="match status" value="1"/>
</dbReference>
<dbReference type="InterPro" id="IPR015943">
    <property type="entry name" value="WD40/YVTN_repeat-like_dom_sf"/>
</dbReference>
<reference evidence="7" key="3">
    <citation type="submission" date="2015-06" db="EMBL/GenBank/DDBJ databases">
        <authorList>
            <person name="Booher N.J."/>
            <person name="Carpenter S.C.D."/>
            <person name="Sebra R.P."/>
            <person name="Wang L."/>
            <person name="Salzberg S.L."/>
            <person name="Leach J.E."/>
            <person name="Bogdanove A.J."/>
        </authorList>
    </citation>
    <scope>NUCLEOTIDE SEQUENCE</scope>
    <source>
        <strain evidence="7">PXO99A</strain>
    </source>
</reference>
<dbReference type="SUPFAM" id="SSF55073">
    <property type="entry name" value="Nucleotide cyclase"/>
    <property type="match status" value="1"/>
</dbReference>
<evidence type="ECO:0000256" key="1">
    <source>
        <dbReference type="ARBA" id="ARBA00001946"/>
    </source>
</evidence>
<dbReference type="HOGENOM" id="CLU_012402_0_0_6"/>
<sequence length="973" mass="107496">MGFQQRQWRSSHRRAPFAVVLLLALLSLADLAGAQSISIRRYAHDQGLLGLAGTCLLQTRATLLWVCTESGLYRYNGRTFQQVPLDGLRNEPISSMTESADGRLWVAGFQSVFVGDEHGFRKLAPDEAQHLQDKIQLAGLPWGTVLLNEGSLEILQPRANGHWQSQPLLDTATRVRVPELSKVFSLSVDGNTLWAGCARKLCAIDAQHKVQVFGPERGVPEDRWSSVLRDQDGGLWVRGAGTLLYRARGADTFSVRPLPLLDGSTVGRQAPLVMDREGRVLVRRNDGLARWENGRWRTFGTENGLPPASSDAILVDREGDVWMTVDGEGLVRWAGYEWIENWDASQGMPAAPTWSIARDGQGALLVGNEHGIGRQTDPDGRFVPALHSAGIQIVGMERSQDGSLWTLSSAGFLRRTWPDGHSAEIAKLPRTGRRLLIDRQGRLWMLSAGGLFVIEHPLDGGSMQAVADMPAIAYTDVQQTADGTLWVSTSNGLFRLQDGHWSNVKVQVNGGAPEPWISKFHISDSGEVWLAFYRPGLWHGMLLRDGLDLQEISDEALRDVGVYLLCGDSAGRVWVGHTRGVEVYDGEHWAHLSQSQGLIWEDISEAAFAEDPDGSIWIGTARGVSHLSDPAHLFDERQPSVRIDSLSRGGMPVQRGQLLGWSDKPLHIELSTMEVYDDPSRLTVRYRLLGLHDEWIQSDNLSIDQPPLPSGHFRLQVQVLDRYRRTASPIADLPFAVAPLWWRSPPAIALYVLIGGGLLIGLWRWRHRHLVARERMLAELVSERTYQLEREKRELENARAALALKASHDALTGLLNRSGILEAMAAELQGCAHGEHPLAVVLIDLDHFKQVNDDHGHLVGDAVLATVGARLTACLRDSDKVGRYGGEELLLLLPGVIQQSQRRLRAIHEALSLAPYEVGAARPLQVTCSVGVSWFRVGDTAASLLARADEALYRAKRSGRNRIEPAEPESSVA</sequence>
<dbReference type="PANTHER" id="PTHR45138">
    <property type="entry name" value="REGULATORY COMPONENTS OF SENSORY TRANSDUCTION SYSTEM"/>
    <property type="match status" value="1"/>
</dbReference>
<evidence type="ECO:0000313" key="8">
    <source>
        <dbReference type="EMBL" id="ACD59389.1"/>
    </source>
</evidence>
<dbReference type="PROSITE" id="PS50887">
    <property type="entry name" value="GGDEF"/>
    <property type="match status" value="1"/>
</dbReference>
<dbReference type="RefSeq" id="WP_011259243.1">
    <property type="nucleotide sequence ID" value="NC_010717.2"/>
</dbReference>
<dbReference type="KEGG" id="xop:PXO_06201"/>
<keyword evidence="5" id="KW-1133">Transmembrane helix</keyword>
<keyword evidence="5" id="KW-0472">Membrane</keyword>
<organism evidence="7 9">
    <name type="scientific">Xanthomonas oryzae pv. oryzae (strain PXO99A)</name>
    <dbReference type="NCBI Taxonomy" id="360094"/>
    <lineage>
        <taxon>Bacteria</taxon>
        <taxon>Pseudomonadati</taxon>
        <taxon>Pseudomonadota</taxon>
        <taxon>Gammaproteobacteria</taxon>
        <taxon>Lysobacterales</taxon>
        <taxon>Lysobacteraceae</taxon>
        <taxon>Xanthomonas</taxon>
    </lineage>
</organism>
<dbReference type="GO" id="GO:0043709">
    <property type="term" value="P:cell adhesion involved in single-species biofilm formation"/>
    <property type="evidence" value="ECO:0007669"/>
    <property type="project" value="TreeGrafter"/>
</dbReference>
<reference evidence="7 9" key="1">
    <citation type="journal article" date="2008" name="BMC Genomics">
        <title>Genome sequence and rapid evolution of the rice pathogen Xanthomonas oryzae pv. oryzae PXO99A.</title>
        <authorList>
            <person name="Salzberg S.L."/>
            <person name="Sommer D.D."/>
            <person name="Schatz M.C."/>
            <person name="Phillippy A.M."/>
            <person name="Rabinowicz P.D."/>
            <person name="Tsuge S."/>
            <person name="Furutani A."/>
            <person name="Ochiai H."/>
            <person name="Delcher A.L."/>
            <person name="Kelley D."/>
            <person name="Madupu R."/>
            <person name="Puiu D."/>
            <person name="Radune D."/>
            <person name="Shumway M."/>
            <person name="Trapnell C."/>
            <person name="Aparna G."/>
            <person name="Jha G."/>
            <person name="Pandey A."/>
            <person name="Patil P.B."/>
            <person name="Ishihara H."/>
            <person name="Meyer D.F."/>
            <person name="Szurek B."/>
            <person name="Verdier V."/>
            <person name="Koebnik R."/>
            <person name="Dow J.M."/>
            <person name="Ryan R.P."/>
            <person name="Hirata H."/>
            <person name="Tsuyumu S."/>
            <person name="Won Lee S."/>
            <person name="Seo Y.S."/>
            <person name="Sriariyanum M."/>
            <person name="Ronald P.C."/>
            <person name="Sonti R.V."/>
            <person name="Van Sluys M.A."/>
            <person name="Leach J.E."/>
            <person name="White F.F."/>
            <person name="Bogdanove A.J."/>
        </authorList>
    </citation>
    <scope>NUCLEOTIDE SEQUENCE [LARGE SCALE GENOMIC DNA]</scope>
    <source>
        <strain evidence="7 9">PXO99A</strain>
    </source>
</reference>
<dbReference type="eggNOG" id="COG3292">
    <property type="taxonomic scope" value="Bacteria"/>
</dbReference>
<evidence type="ECO:0000313" key="9">
    <source>
        <dbReference type="Proteomes" id="UP000001740"/>
    </source>
</evidence>
<dbReference type="Gene3D" id="3.30.70.270">
    <property type="match status" value="1"/>
</dbReference>
<dbReference type="InterPro" id="IPR043128">
    <property type="entry name" value="Rev_trsase/Diguanyl_cyclase"/>
</dbReference>
<dbReference type="eggNOG" id="COG3706">
    <property type="taxonomic scope" value="Bacteria"/>
</dbReference>
<dbReference type="InterPro" id="IPR029787">
    <property type="entry name" value="Nucleotide_cyclase"/>
</dbReference>
<evidence type="ECO:0000256" key="5">
    <source>
        <dbReference type="SAM" id="Phobius"/>
    </source>
</evidence>
<dbReference type="NCBIfam" id="TIGR00254">
    <property type="entry name" value="GGDEF"/>
    <property type="match status" value="1"/>
</dbReference>
<proteinExistence type="predicted"/>
<dbReference type="Proteomes" id="UP000001740">
    <property type="component" value="Chromosome"/>
</dbReference>
<dbReference type="SUPFAM" id="SSF63829">
    <property type="entry name" value="Calcium-dependent phosphotriesterase"/>
    <property type="match status" value="2"/>
</dbReference>
<dbReference type="PANTHER" id="PTHR45138:SF9">
    <property type="entry name" value="DIGUANYLATE CYCLASE DGCM-RELATED"/>
    <property type="match status" value="1"/>
</dbReference>
<evidence type="ECO:0000256" key="2">
    <source>
        <dbReference type="ARBA" id="ARBA00012528"/>
    </source>
</evidence>
<evidence type="ECO:0000256" key="4">
    <source>
        <dbReference type="SAM" id="Coils"/>
    </source>
</evidence>
<protein>
    <recommendedName>
        <fullName evidence="2">diguanylate cyclase</fullName>
        <ecNumber evidence="2">2.7.7.65</ecNumber>
    </recommendedName>
</protein>
<dbReference type="KEGG" id="xop:PXO_00965"/>
<comment type="catalytic activity">
    <reaction evidence="3">
        <text>2 GTP = 3',3'-c-di-GMP + 2 diphosphate</text>
        <dbReference type="Rhea" id="RHEA:24898"/>
        <dbReference type="ChEBI" id="CHEBI:33019"/>
        <dbReference type="ChEBI" id="CHEBI:37565"/>
        <dbReference type="ChEBI" id="CHEBI:58805"/>
        <dbReference type="EC" id="2.7.7.65"/>
    </reaction>
</comment>
<comment type="cofactor">
    <cofactor evidence="1">
        <name>Mg(2+)</name>
        <dbReference type="ChEBI" id="CHEBI:18420"/>
    </cofactor>
</comment>
<dbReference type="EMBL" id="CP000967">
    <property type="protein sequence ID" value="ACD59389.1"/>
    <property type="molecule type" value="Genomic_DNA"/>
</dbReference>
<dbReference type="CDD" id="cd01949">
    <property type="entry name" value="GGDEF"/>
    <property type="match status" value="1"/>
</dbReference>
<dbReference type="Pfam" id="PF07494">
    <property type="entry name" value="Reg_prop"/>
    <property type="match status" value="1"/>
</dbReference>
<dbReference type="GO" id="GO:0005886">
    <property type="term" value="C:plasma membrane"/>
    <property type="evidence" value="ECO:0007669"/>
    <property type="project" value="TreeGrafter"/>
</dbReference>
<dbReference type="InterPro" id="IPR050469">
    <property type="entry name" value="Diguanylate_Cyclase"/>
</dbReference>
<dbReference type="GO" id="GO:1902201">
    <property type="term" value="P:negative regulation of bacterial-type flagellum-dependent cell motility"/>
    <property type="evidence" value="ECO:0007669"/>
    <property type="project" value="TreeGrafter"/>
</dbReference>
<dbReference type="AlphaFoldDB" id="A0A0J9WX23"/>
<evidence type="ECO:0000313" key="7">
    <source>
        <dbReference type="EMBL" id="ACD59197.1"/>
    </source>
</evidence>
<dbReference type="InterPro" id="IPR011110">
    <property type="entry name" value="Reg_prop"/>
</dbReference>
<dbReference type="Pfam" id="PF00990">
    <property type="entry name" value="GGDEF"/>
    <property type="match status" value="1"/>
</dbReference>
<dbReference type="Pfam" id="PF07495">
    <property type="entry name" value="Y_Y_Y"/>
    <property type="match status" value="1"/>
</dbReference>
<dbReference type="GO" id="GO:0052621">
    <property type="term" value="F:diguanylate cyclase activity"/>
    <property type="evidence" value="ECO:0007669"/>
    <property type="project" value="UniProtKB-EC"/>
</dbReference>
<dbReference type="EC" id="2.7.7.65" evidence="2"/>
<keyword evidence="4" id="KW-0175">Coiled coil</keyword>